<dbReference type="Pfam" id="PF13027">
    <property type="entry name" value="DUF3888"/>
    <property type="match status" value="1"/>
</dbReference>
<dbReference type="EMBL" id="MSZX01000004">
    <property type="protein sequence ID" value="OPA78744.1"/>
    <property type="molecule type" value="Genomic_DNA"/>
</dbReference>
<dbReference type="Proteomes" id="UP000190188">
    <property type="component" value="Unassembled WGS sequence"/>
</dbReference>
<dbReference type="RefSeq" id="WP_078499078.1">
    <property type="nucleotide sequence ID" value="NZ_MSZX01000004.1"/>
</dbReference>
<evidence type="ECO:0000313" key="1">
    <source>
        <dbReference type="EMBL" id="OPA78744.1"/>
    </source>
</evidence>
<proteinExistence type="predicted"/>
<dbReference type="AlphaFoldDB" id="A0A1T2XFT2"/>
<dbReference type="STRING" id="1324314.BVG16_12960"/>
<comment type="caution">
    <text evidence="1">The sequence shown here is derived from an EMBL/GenBank/DDBJ whole genome shotgun (WGS) entry which is preliminary data.</text>
</comment>
<dbReference type="InterPro" id="IPR024984">
    <property type="entry name" value="DUF3888"/>
</dbReference>
<sequence>MNGEFMRTHFLVAVVLFLGIVQGNITKSTTPNEIKVQKTNITTEQVLKDSLFAVLYPNVFEAITNYYGVRKQFMNEIITEVSHIDENNEKYHFLVRVKLDTFEHAHNPPYGKDFITFEIDLGKVTVTDFKHKGDKWESKISAFKNRVIQDIQKTFGIDFTLYKEFEYGQLLYASEKQKELQSLVEINKQIIEQDLQPKVTGGYKNVLNPFTFIKDNYGYIVYKKSNGTNVVITVKREDGTWTVIRKSNKNGVPMKSELLWYM</sequence>
<evidence type="ECO:0008006" key="3">
    <source>
        <dbReference type="Google" id="ProtNLM"/>
    </source>
</evidence>
<keyword evidence="2" id="KW-1185">Reference proteome</keyword>
<accession>A0A1T2XFT2</accession>
<organism evidence="1 2">
    <name type="scientific">Paenibacillus selenitireducens</name>
    <dbReference type="NCBI Taxonomy" id="1324314"/>
    <lineage>
        <taxon>Bacteria</taxon>
        <taxon>Bacillati</taxon>
        <taxon>Bacillota</taxon>
        <taxon>Bacilli</taxon>
        <taxon>Bacillales</taxon>
        <taxon>Paenibacillaceae</taxon>
        <taxon>Paenibacillus</taxon>
    </lineage>
</organism>
<reference evidence="1 2" key="1">
    <citation type="submission" date="2017-01" db="EMBL/GenBank/DDBJ databases">
        <title>Genome analysis of Paenibacillus selenitrireducens ES3-24.</title>
        <authorList>
            <person name="Xu D."/>
            <person name="Yao R."/>
            <person name="Zheng S."/>
        </authorList>
    </citation>
    <scope>NUCLEOTIDE SEQUENCE [LARGE SCALE GENOMIC DNA]</scope>
    <source>
        <strain evidence="1 2">ES3-24</strain>
    </source>
</reference>
<protein>
    <recommendedName>
        <fullName evidence="3">DUF3888 domain-containing protein</fullName>
    </recommendedName>
</protein>
<gene>
    <name evidence="1" type="ORF">BVG16_12960</name>
</gene>
<evidence type="ECO:0000313" key="2">
    <source>
        <dbReference type="Proteomes" id="UP000190188"/>
    </source>
</evidence>
<name>A0A1T2XFT2_9BACL</name>
<dbReference type="OrthoDB" id="1937736at2"/>